<protein>
    <submittedName>
        <fullName evidence="2">Uncharacterized protein</fullName>
    </submittedName>
</protein>
<sequence length="175" mass="19801">MEEALRKAVLQRLALLDKVAEQGEAESLVPLARAEIHRLADGWRLLLTVHQPDEDSRCRACPGWLRRRRWPCQIWTMAHQHLIGEGVAHRDRRRPLRNPFTRSGGSESTSGPSAAEEPAFPTTEYDEHGYHPDEEVVPPESLTERTTELPPIPDMAERAVHRAPVAGRPRHALPD</sequence>
<keyword evidence="3" id="KW-1185">Reference proteome</keyword>
<name>A0A2T0TE52_9PSEU</name>
<reference evidence="2 3" key="1">
    <citation type="submission" date="2018-03" db="EMBL/GenBank/DDBJ databases">
        <title>Genomic Encyclopedia of Archaeal and Bacterial Type Strains, Phase II (KMG-II): from individual species to whole genera.</title>
        <authorList>
            <person name="Goeker M."/>
        </authorList>
    </citation>
    <scope>NUCLEOTIDE SEQUENCE [LARGE SCALE GENOMIC DNA]</scope>
    <source>
        <strain evidence="2 3">DSM 44720</strain>
    </source>
</reference>
<feature type="compositionally biased region" description="Polar residues" evidence="1">
    <location>
        <begin position="100"/>
        <end position="112"/>
    </location>
</feature>
<dbReference type="EMBL" id="PVTF01000003">
    <property type="protein sequence ID" value="PRY43940.1"/>
    <property type="molecule type" value="Genomic_DNA"/>
</dbReference>
<dbReference type="Proteomes" id="UP000239494">
    <property type="component" value="Unassembled WGS sequence"/>
</dbReference>
<evidence type="ECO:0000313" key="3">
    <source>
        <dbReference type="Proteomes" id="UP000239494"/>
    </source>
</evidence>
<feature type="region of interest" description="Disordered" evidence="1">
    <location>
        <begin position="86"/>
        <end position="175"/>
    </location>
</feature>
<proteinExistence type="predicted"/>
<gene>
    <name evidence="2" type="ORF">CLV43_103689</name>
</gene>
<organism evidence="2 3">
    <name type="scientific">Umezawaea tangerina</name>
    <dbReference type="NCBI Taxonomy" id="84725"/>
    <lineage>
        <taxon>Bacteria</taxon>
        <taxon>Bacillati</taxon>
        <taxon>Actinomycetota</taxon>
        <taxon>Actinomycetes</taxon>
        <taxon>Pseudonocardiales</taxon>
        <taxon>Pseudonocardiaceae</taxon>
        <taxon>Umezawaea</taxon>
    </lineage>
</organism>
<accession>A0A2T0TE52</accession>
<dbReference type="AlphaFoldDB" id="A0A2T0TE52"/>
<dbReference type="RefSeq" id="WP_245886391.1">
    <property type="nucleotide sequence ID" value="NZ_PVTF01000003.1"/>
</dbReference>
<evidence type="ECO:0000313" key="2">
    <source>
        <dbReference type="EMBL" id="PRY43940.1"/>
    </source>
</evidence>
<feature type="compositionally biased region" description="Basic and acidic residues" evidence="1">
    <location>
        <begin position="125"/>
        <end position="134"/>
    </location>
</feature>
<evidence type="ECO:0000256" key="1">
    <source>
        <dbReference type="SAM" id="MobiDB-lite"/>
    </source>
</evidence>
<comment type="caution">
    <text evidence="2">The sequence shown here is derived from an EMBL/GenBank/DDBJ whole genome shotgun (WGS) entry which is preliminary data.</text>
</comment>